<keyword evidence="2" id="KW-1185">Reference proteome</keyword>
<dbReference type="Proteomes" id="UP000190868">
    <property type="component" value="Chromosome"/>
</dbReference>
<evidence type="ECO:0000313" key="1">
    <source>
        <dbReference type="EMBL" id="AQW87163.1"/>
    </source>
</evidence>
<accession>A0A1S6U626</accession>
<protein>
    <submittedName>
        <fullName evidence="1">Uncharacterized protein</fullName>
    </submittedName>
</protein>
<name>A0A1S6U626_9BACT</name>
<dbReference type="AlphaFoldDB" id="A0A1S6U626"/>
<organism evidence="1 2">
    <name type="scientific">Campylobacter pinnipediorum subsp. caledonicus</name>
    <dbReference type="NCBI Taxonomy" id="1874362"/>
    <lineage>
        <taxon>Bacteria</taxon>
        <taxon>Pseudomonadati</taxon>
        <taxon>Campylobacterota</taxon>
        <taxon>Epsilonproteobacteria</taxon>
        <taxon>Campylobacterales</taxon>
        <taxon>Campylobacteraceae</taxon>
        <taxon>Campylobacter</taxon>
    </lineage>
</organism>
<dbReference type="RefSeq" id="WP_069637346.1">
    <property type="nucleotide sequence ID" value="NZ_CP017018.1"/>
</dbReference>
<evidence type="ECO:0000313" key="2">
    <source>
        <dbReference type="Proteomes" id="UP000190868"/>
    </source>
</evidence>
<reference evidence="2" key="1">
    <citation type="submission" date="2016-09" db="EMBL/GenBank/DDBJ databases">
        <title>Comparative genomics of the Campylobacter concisus group.</title>
        <authorList>
            <person name="Miller W.G."/>
            <person name="Yee E."/>
            <person name="Chapman M.H."/>
            <person name="Huynh S."/>
            <person name="Bono J.L."/>
            <person name="On S.L.W."/>
            <person name="StLeger J."/>
            <person name="Foster G."/>
            <person name="Parker C.T."/>
        </authorList>
    </citation>
    <scope>NUCLEOTIDE SEQUENCE [LARGE SCALE GENOMIC DNA]</scope>
    <source>
        <strain evidence="2">RM18021</strain>
    </source>
</reference>
<sequence>MQSLTNEYLELVLTALALFLSGLNWFISQKLSSFSYRLDKIETSYTDTYQIKADIQLLKEKIDFIIEMCKDNNKKV</sequence>
<proteinExistence type="predicted"/>
<dbReference type="EMBL" id="CP017258">
    <property type="protein sequence ID" value="AQW87163.1"/>
    <property type="molecule type" value="Genomic_DNA"/>
</dbReference>
<dbReference type="KEGG" id="cpin:CPIN18020_0278"/>
<gene>
    <name evidence="1" type="ORF">CPIN18021_0316</name>
</gene>
<dbReference type="GeneID" id="56565918"/>